<keyword evidence="1" id="KW-0732">Signal</keyword>
<feature type="domain" description="DUF4440" evidence="2">
    <location>
        <begin position="44"/>
        <end position="150"/>
    </location>
</feature>
<comment type="caution">
    <text evidence="3">The sequence shown here is derived from an EMBL/GenBank/DDBJ whole genome shotgun (WGS) entry which is preliminary data.</text>
</comment>
<name>A0ABS0N9L1_9NEIS</name>
<sequence>MPRTLSVLIAAALLCTLPAAAVPAPKGISVNPQNHTQTAEQAQLAAVYRNFNRAMAAADTATLDKMLAPGFTLTHMTGYVQPRAEWLEHIRSGQMRYQKIDEVSVRPTINGNRARIIGQAWNTANIWGMQGRWPLQLDITLAKQGHGWLIEKAVATTF</sequence>
<feature type="chain" id="PRO_5045916932" evidence="1">
    <location>
        <begin position="22"/>
        <end position="158"/>
    </location>
</feature>
<evidence type="ECO:0000313" key="4">
    <source>
        <dbReference type="Proteomes" id="UP000768471"/>
    </source>
</evidence>
<dbReference type="InterPro" id="IPR032710">
    <property type="entry name" value="NTF2-like_dom_sf"/>
</dbReference>
<proteinExistence type="predicted"/>
<evidence type="ECO:0000256" key="1">
    <source>
        <dbReference type="SAM" id="SignalP"/>
    </source>
</evidence>
<organism evidence="3 4">
    <name type="scientific">Eikenella glucosivorans</name>
    <dbReference type="NCBI Taxonomy" id="2766967"/>
    <lineage>
        <taxon>Bacteria</taxon>
        <taxon>Pseudomonadati</taxon>
        <taxon>Pseudomonadota</taxon>
        <taxon>Betaproteobacteria</taxon>
        <taxon>Neisseriales</taxon>
        <taxon>Neisseriaceae</taxon>
        <taxon>Eikenella</taxon>
    </lineage>
</organism>
<dbReference type="SUPFAM" id="SSF54427">
    <property type="entry name" value="NTF2-like"/>
    <property type="match status" value="1"/>
</dbReference>
<dbReference type="Pfam" id="PF14534">
    <property type="entry name" value="DUF4440"/>
    <property type="match status" value="1"/>
</dbReference>
<gene>
    <name evidence="3" type="ORF">H9Q10_04590</name>
</gene>
<protein>
    <submittedName>
        <fullName evidence="3">Nuclear transport factor 2 family protein</fullName>
    </submittedName>
</protein>
<feature type="signal peptide" evidence="1">
    <location>
        <begin position="1"/>
        <end position="21"/>
    </location>
</feature>
<accession>A0ABS0N9L1</accession>
<dbReference type="RefSeq" id="WP_197902855.1">
    <property type="nucleotide sequence ID" value="NZ_JACSGR010000003.1"/>
</dbReference>
<keyword evidence="4" id="KW-1185">Reference proteome</keyword>
<dbReference type="Gene3D" id="3.10.450.50">
    <property type="match status" value="1"/>
</dbReference>
<evidence type="ECO:0000259" key="2">
    <source>
        <dbReference type="Pfam" id="PF14534"/>
    </source>
</evidence>
<reference evidence="3 4" key="1">
    <citation type="submission" date="2020-09" db="EMBL/GenBank/DDBJ databases">
        <title>Eikenella S3660 sp. nov., isolated from a throat swab.</title>
        <authorList>
            <person name="Buhl M."/>
        </authorList>
    </citation>
    <scope>NUCLEOTIDE SEQUENCE [LARGE SCALE GENOMIC DNA]</scope>
    <source>
        <strain evidence="3 4">S3360</strain>
    </source>
</reference>
<evidence type="ECO:0000313" key="3">
    <source>
        <dbReference type="EMBL" id="MBH5328944.1"/>
    </source>
</evidence>
<dbReference type="EMBL" id="JACSGR010000003">
    <property type="protein sequence ID" value="MBH5328944.1"/>
    <property type="molecule type" value="Genomic_DNA"/>
</dbReference>
<dbReference type="Proteomes" id="UP000768471">
    <property type="component" value="Unassembled WGS sequence"/>
</dbReference>
<dbReference type="InterPro" id="IPR027843">
    <property type="entry name" value="DUF4440"/>
</dbReference>